<gene>
    <name evidence="2" type="ORF">B0A54_18089</name>
</gene>
<evidence type="ECO:0000313" key="2">
    <source>
        <dbReference type="EMBL" id="TKA22220.1"/>
    </source>
</evidence>
<evidence type="ECO:0000313" key="3">
    <source>
        <dbReference type="Proteomes" id="UP000310066"/>
    </source>
</evidence>
<sequence>MASQGQLLPRQEMTLYQDVPGDLDLFVRLAKAGHFECTEQFFTEALGGLGNVFAVFTEYVDMLIDQGAFDRAADTVQKILGASVADGNSAFSDEQRTVLNLDLISRCNNSIALCQKQTTGGTFIPVESTCTMAAYRSLVDHVFLPPVLPQSDAGDAFDILIQTTFKALIEYKRLRADQHSSVENAIRMTGNMATAHVDSYIDEEKLARLMEAIPRDGGSIVLPVSAQNAGMIISRVSALDTGFAIRFEAFELAPINQAVYQSKGRLGRSFPGSAIDIDIPTFAEPGLVDTIARTLAKMNFQAAPGMQPQVRKAALAGND</sequence>
<dbReference type="Proteomes" id="UP000310066">
    <property type="component" value="Unassembled WGS sequence"/>
</dbReference>
<feature type="domain" description="DUF6606" evidence="1">
    <location>
        <begin position="138"/>
        <end position="314"/>
    </location>
</feature>
<proteinExistence type="predicted"/>
<dbReference type="STRING" id="329885.A0A4U0TK37"/>
<organism evidence="2 3">
    <name type="scientific">Friedmanniomyces endolithicus</name>
    <dbReference type="NCBI Taxonomy" id="329885"/>
    <lineage>
        <taxon>Eukaryota</taxon>
        <taxon>Fungi</taxon>
        <taxon>Dikarya</taxon>
        <taxon>Ascomycota</taxon>
        <taxon>Pezizomycotina</taxon>
        <taxon>Dothideomycetes</taxon>
        <taxon>Dothideomycetidae</taxon>
        <taxon>Mycosphaerellales</taxon>
        <taxon>Teratosphaeriaceae</taxon>
        <taxon>Friedmanniomyces</taxon>
    </lineage>
</organism>
<accession>A0A4U0TK37</accession>
<dbReference type="InterPro" id="IPR046541">
    <property type="entry name" value="DUF6606"/>
</dbReference>
<name>A0A4U0TK37_9PEZI</name>
<evidence type="ECO:0000259" key="1">
    <source>
        <dbReference type="Pfam" id="PF20255"/>
    </source>
</evidence>
<dbReference type="OrthoDB" id="3928126at2759"/>
<dbReference type="AlphaFoldDB" id="A0A4U0TK37"/>
<comment type="caution">
    <text evidence="2">The sequence shown here is derived from an EMBL/GenBank/DDBJ whole genome shotgun (WGS) entry which is preliminary data.</text>
</comment>
<dbReference type="Pfam" id="PF20255">
    <property type="entry name" value="DUF6606"/>
    <property type="match status" value="1"/>
</dbReference>
<reference evidence="2 3" key="1">
    <citation type="submission" date="2017-03" db="EMBL/GenBank/DDBJ databases">
        <title>Genomes of endolithic fungi from Antarctica.</title>
        <authorList>
            <person name="Coleine C."/>
            <person name="Masonjones S."/>
            <person name="Stajich J.E."/>
        </authorList>
    </citation>
    <scope>NUCLEOTIDE SEQUENCE [LARGE SCALE GENOMIC DNA]</scope>
    <source>
        <strain evidence="2 3">CCFEE 5311</strain>
    </source>
</reference>
<dbReference type="EMBL" id="NAJP01000305">
    <property type="protein sequence ID" value="TKA22220.1"/>
    <property type="molecule type" value="Genomic_DNA"/>
</dbReference>
<protein>
    <recommendedName>
        <fullName evidence="1">DUF6606 domain-containing protein</fullName>
    </recommendedName>
</protein>